<name>A0A2U2J5V0_9SPHN</name>
<feature type="domain" description="TonB-dependent receptor plug" evidence="12">
    <location>
        <begin position="68"/>
        <end position="190"/>
    </location>
</feature>
<evidence type="ECO:0000256" key="4">
    <source>
        <dbReference type="ARBA" id="ARBA00022692"/>
    </source>
</evidence>
<comment type="caution">
    <text evidence="13">The sequence shown here is derived from an EMBL/GenBank/DDBJ whole genome shotgun (WGS) entry which is preliminary data.</text>
</comment>
<evidence type="ECO:0000256" key="9">
    <source>
        <dbReference type="RuleBase" id="RU003357"/>
    </source>
</evidence>
<dbReference type="CDD" id="cd01347">
    <property type="entry name" value="ligand_gated_channel"/>
    <property type="match status" value="1"/>
</dbReference>
<dbReference type="Gene3D" id="2.170.130.10">
    <property type="entry name" value="TonB-dependent receptor, plug domain"/>
    <property type="match status" value="1"/>
</dbReference>
<gene>
    <name evidence="13" type="ORF">DF286_13095</name>
</gene>
<evidence type="ECO:0000313" key="13">
    <source>
        <dbReference type="EMBL" id="PWG03710.1"/>
    </source>
</evidence>
<dbReference type="PANTHER" id="PTHR47234:SF2">
    <property type="entry name" value="TONB-DEPENDENT RECEPTOR"/>
    <property type="match status" value="1"/>
</dbReference>
<keyword evidence="7 8" id="KW-0998">Cell outer membrane</keyword>
<evidence type="ECO:0000256" key="10">
    <source>
        <dbReference type="SAM" id="SignalP"/>
    </source>
</evidence>
<organism evidence="13 14">
    <name type="scientific">Allosphingosinicella humi</name>
    <dbReference type="NCBI Taxonomy" id="2068657"/>
    <lineage>
        <taxon>Bacteria</taxon>
        <taxon>Pseudomonadati</taxon>
        <taxon>Pseudomonadota</taxon>
        <taxon>Alphaproteobacteria</taxon>
        <taxon>Sphingomonadales</taxon>
        <taxon>Sphingomonadaceae</taxon>
        <taxon>Allosphingosinicella</taxon>
    </lineage>
</organism>
<evidence type="ECO:0000259" key="12">
    <source>
        <dbReference type="Pfam" id="PF07715"/>
    </source>
</evidence>
<comment type="similarity">
    <text evidence="8 9">Belongs to the TonB-dependent receptor family.</text>
</comment>
<keyword evidence="14" id="KW-1185">Reference proteome</keyword>
<dbReference type="InterPro" id="IPR039426">
    <property type="entry name" value="TonB-dep_rcpt-like"/>
</dbReference>
<dbReference type="InterPro" id="IPR012910">
    <property type="entry name" value="Plug_dom"/>
</dbReference>
<dbReference type="Proteomes" id="UP000245916">
    <property type="component" value="Unassembled WGS sequence"/>
</dbReference>
<sequence length="957" mass="102481">MSHYPKMCRFACVSLTTVAAALAAPAFGQEIIPPEQPEEQASTAAETQGGAIIVTGSRIRRDPLSQEAPIVFVDEADIAKTGLNSVNDVLQRLPSSGGGLNSKFNNSGNLGNPPDGGGVGAGAAEIDLRYLGSRRVLVLVDGIRYVLGASASGVPGSTDLNSIPESAIERIEVLQDGASAIYGSDAIAGVVNIITKKEQEGLEASAQIGVFEQGDGETQNYQLSWGNGGDSPLRIVVGANYVKQYPIGAIDRALSRFPAPYATSCLEGGCSGFLPNGFYSLFGAGPGRRNNLTLDAPVIGRTTTPADFRAFRDPADRFNFAPFNYIQIPLERYGVFGNLHYEVTPAINFSVKGIWNERKSKNQAAPLPFGIGPAAGITPVLDAITVDATNPFNPFGVTLDASNMDFILRRFVEGGPRRFEQTVETVYGVATLDGRFQIGDRDWYWDVNGSYGRNKAEQQMFGNIHSGRLRQALGPVADCTAPCVPFNLFGGAGSITPEMINFVTFVQNDSSRQSQWDVTGNISGELFDLPGGPLGIAAGVEYRKLKGRFDPDPIVAAGFSSDIPAQPTRGSYSVKEAYAEINAPLLADIPFVQLLELNGAVRISDYSTSGSTTTFKGGVNWKPIQDLRLRGSFAEGFRAPSIGELFGTQSRFDQTLDDPCSSHAGNTATRRFQNDATVRANCIAAGVPASGSYQQANPQISVLVGGNEALTPETSKSWIVGGVYSPSYLPGLSVEANYYNIEIDDAIQAVDAEVTLANCVITNDPAACALITRAGAQLTQVTGLLQNIAKIETDGVDVNLAYRTGETGIGRFGFTWNNTFLLNFDVTVPGPEGLQVLSREGTEVGSPSQGFPKWKAIGIIDWDIENFGATITGRYISKLKEGLRGDEDRNVLSSRFYTDVQLRFTVPGADDFGFAVGVNNLFDKDPPACLSCDLNNFDPTLYDVPGRYFYARATLRM</sequence>
<keyword evidence="4 8" id="KW-0812">Transmembrane</keyword>
<dbReference type="Pfam" id="PF00593">
    <property type="entry name" value="TonB_dep_Rec_b-barrel"/>
    <property type="match status" value="1"/>
</dbReference>
<evidence type="ECO:0000256" key="3">
    <source>
        <dbReference type="ARBA" id="ARBA00022452"/>
    </source>
</evidence>
<keyword evidence="6 8" id="KW-0472">Membrane</keyword>
<dbReference type="SUPFAM" id="SSF56935">
    <property type="entry name" value="Porins"/>
    <property type="match status" value="1"/>
</dbReference>
<dbReference type="Gene3D" id="2.40.170.20">
    <property type="entry name" value="TonB-dependent receptor, beta-barrel domain"/>
    <property type="match status" value="1"/>
</dbReference>
<dbReference type="InterPro" id="IPR036942">
    <property type="entry name" value="Beta-barrel_TonB_sf"/>
</dbReference>
<dbReference type="InterPro" id="IPR000531">
    <property type="entry name" value="Beta-barrel_TonB"/>
</dbReference>
<evidence type="ECO:0000256" key="5">
    <source>
        <dbReference type="ARBA" id="ARBA00023077"/>
    </source>
</evidence>
<reference evidence="13 14" key="1">
    <citation type="submission" date="2018-05" db="EMBL/GenBank/DDBJ databases">
        <title>Genome of Sphingosinicella humi QZX222.</title>
        <authorList>
            <person name="Qiao Z."/>
            <person name="Wang G."/>
        </authorList>
    </citation>
    <scope>NUCLEOTIDE SEQUENCE [LARGE SCALE GENOMIC DNA]</scope>
    <source>
        <strain evidence="13 14">QZX222</strain>
    </source>
</reference>
<evidence type="ECO:0000256" key="2">
    <source>
        <dbReference type="ARBA" id="ARBA00022448"/>
    </source>
</evidence>
<accession>A0A2U2J5V0</accession>
<feature type="domain" description="TonB-dependent receptor-like beta-barrel" evidence="11">
    <location>
        <begin position="424"/>
        <end position="921"/>
    </location>
</feature>
<keyword evidence="5 9" id="KW-0798">TonB box</keyword>
<dbReference type="PROSITE" id="PS52016">
    <property type="entry name" value="TONB_DEPENDENT_REC_3"/>
    <property type="match status" value="1"/>
</dbReference>
<keyword evidence="10" id="KW-0732">Signal</keyword>
<protein>
    <submittedName>
        <fullName evidence="13">TonB-dependent receptor</fullName>
    </submittedName>
</protein>
<proteinExistence type="inferred from homology"/>
<evidence type="ECO:0000256" key="7">
    <source>
        <dbReference type="ARBA" id="ARBA00023237"/>
    </source>
</evidence>
<evidence type="ECO:0000256" key="1">
    <source>
        <dbReference type="ARBA" id="ARBA00004571"/>
    </source>
</evidence>
<dbReference type="EMBL" id="QFFF01000001">
    <property type="protein sequence ID" value="PWG03710.1"/>
    <property type="molecule type" value="Genomic_DNA"/>
</dbReference>
<dbReference type="OrthoDB" id="7051241at2"/>
<evidence type="ECO:0000256" key="6">
    <source>
        <dbReference type="ARBA" id="ARBA00023136"/>
    </source>
</evidence>
<dbReference type="PANTHER" id="PTHR47234">
    <property type="match status" value="1"/>
</dbReference>
<dbReference type="InterPro" id="IPR037066">
    <property type="entry name" value="Plug_dom_sf"/>
</dbReference>
<feature type="chain" id="PRO_5015743190" evidence="10">
    <location>
        <begin position="24"/>
        <end position="957"/>
    </location>
</feature>
<dbReference type="GO" id="GO:0009279">
    <property type="term" value="C:cell outer membrane"/>
    <property type="evidence" value="ECO:0007669"/>
    <property type="project" value="UniProtKB-SubCell"/>
</dbReference>
<evidence type="ECO:0000313" key="14">
    <source>
        <dbReference type="Proteomes" id="UP000245916"/>
    </source>
</evidence>
<feature type="signal peptide" evidence="10">
    <location>
        <begin position="1"/>
        <end position="23"/>
    </location>
</feature>
<dbReference type="RefSeq" id="WP_109271849.1">
    <property type="nucleotide sequence ID" value="NZ_QFFF01000001.1"/>
</dbReference>
<keyword evidence="2 8" id="KW-0813">Transport</keyword>
<evidence type="ECO:0000256" key="8">
    <source>
        <dbReference type="PROSITE-ProRule" id="PRU01360"/>
    </source>
</evidence>
<dbReference type="AlphaFoldDB" id="A0A2U2J5V0"/>
<keyword evidence="13" id="KW-0675">Receptor</keyword>
<keyword evidence="3 8" id="KW-1134">Transmembrane beta strand</keyword>
<evidence type="ECO:0000259" key="11">
    <source>
        <dbReference type="Pfam" id="PF00593"/>
    </source>
</evidence>
<comment type="subcellular location">
    <subcellularLocation>
        <location evidence="1 8">Cell outer membrane</location>
        <topology evidence="1 8">Multi-pass membrane protein</topology>
    </subcellularLocation>
</comment>
<dbReference type="Pfam" id="PF07715">
    <property type="entry name" value="Plug"/>
    <property type="match status" value="1"/>
</dbReference>